<reference evidence="1 2" key="1">
    <citation type="submission" date="2018-08" db="EMBL/GenBank/DDBJ databases">
        <title>Complete genome sequence of JP2-74.</title>
        <authorList>
            <person name="Wu L."/>
        </authorList>
    </citation>
    <scope>NUCLEOTIDE SEQUENCE [LARGE SCALE GENOMIC DNA]</scope>
    <source>
        <strain evidence="1 2">JP2-74</strain>
    </source>
</reference>
<name>A0AAD0RXM0_9NEIS</name>
<protein>
    <submittedName>
        <fullName evidence="1">Uncharacterized protein</fullName>
    </submittedName>
</protein>
<evidence type="ECO:0000313" key="1">
    <source>
        <dbReference type="EMBL" id="AXT46738.1"/>
    </source>
</evidence>
<dbReference type="Proteomes" id="UP000259465">
    <property type="component" value="Chromosome"/>
</dbReference>
<organism evidence="1 2">
    <name type="scientific">Chromobacterium rhizoryzae</name>
    <dbReference type="NCBI Taxonomy" id="1778675"/>
    <lineage>
        <taxon>Bacteria</taxon>
        <taxon>Pseudomonadati</taxon>
        <taxon>Pseudomonadota</taxon>
        <taxon>Betaproteobacteria</taxon>
        <taxon>Neisseriales</taxon>
        <taxon>Chromobacteriaceae</taxon>
        <taxon>Chromobacterium</taxon>
    </lineage>
</organism>
<dbReference type="KEGG" id="crz:D1345_11290"/>
<dbReference type="RefSeq" id="WP_118267728.1">
    <property type="nucleotide sequence ID" value="NZ_CP031968.1"/>
</dbReference>
<sequence>MSKSKEELRAFYRLLEAREAKLPFVGPSPDRSHPHYWRVPLCRDFSEAYALGERHGQALVQLFRQHPDHAGHGLLSRIAHDMNLFDFSPQRGTWAGFFDHLEVLIAVSIHMHESDAEAQAQRPSNVFTL</sequence>
<gene>
    <name evidence="1" type="ORF">D1345_11290</name>
</gene>
<proteinExistence type="predicted"/>
<dbReference type="GeneID" id="58560036"/>
<accession>A0AAD0RXM0</accession>
<dbReference type="AlphaFoldDB" id="A0AAD0RXM0"/>
<evidence type="ECO:0000313" key="2">
    <source>
        <dbReference type="Proteomes" id="UP000259465"/>
    </source>
</evidence>
<keyword evidence="2" id="KW-1185">Reference proteome</keyword>
<dbReference type="EMBL" id="CP031968">
    <property type="protein sequence ID" value="AXT46738.1"/>
    <property type="molecule type" value="Genomic_DNA"/>
</dbReference>